<dbReference type="EMBL" id="SNQG01000007">
    <property type="protein sequence ID" value="TEW64075.1"/>
    <property type="molecule type" value="Genomic_DNA"/>
</dbReference>
<evidence type="ECO:0000313" key="3">
    <source>
        <dbReference type="EMBL" id="MBB3970994.1"/>
    </source>
</evidence>
<dbReference type="Proteomes" id="UP000297248">
    <property type="component" value="Unassembled WGS sequence"/>
</dbReference>
<protein>
    <recommendedName>
        <fullName evidence="2">DUF5723 domain-containing protein</fullName>
    </recommendedName>
</protein>
<evidence type="ECO:0000313" key="4">
    <source>
        <dbReference type="EMBL" id="TEW64075.1"/>
    </source>
</evidence>
<evidence type="ECO:0000313" key="5">
    <source>
        <dbReference type="Proteomes" id="UP000297248"/>
    </source>
</evidence>
<evidence type="ECO:0000313" key="6">
    <source>
        <dbReference type="Proteomes" id="UP000583101"/>
    </source>
</evidence>
<reference evidence="4" key="2">
    <citation type="submission" date="2019-03" db="EMBL/GenBank/DDBJ databases">
        <authorList>
            <person name="Yan Y.-Q."/>
            <person name="Du Z.-J."/>
        </authorList>
    </citation>
    <scope>NUCLEOTIDE SEQUENCE</scope>
    <source>
        <strain evidence="4">PP-F2FG21</strain>
    </source>
</reference>
<dbReference type="AlphaFoldDB" id="A0A4Y8A6U0"/>
<keyword evidence="6" id="KW-1185">Reference proteome</keyword>
<dbReference type="InterPro" id="IPR043781">
    <property type="entry name" value="DUF5723"/>
</dbReference>
<evidence type="ECO:0000256" key="1">
    <source>
        <dbReference type="SAM" id="SignalP"/>
    </source>
</evidence>
<dbReference type="OrthoDB" id="783295at2"/>
<comment type="caution">
    <text evidence="4">The sequence shown here is derived from an EMBL/GenBank/DDBJ whole genome shotgun (WGS) entry which is preliminary data.</text>
</comment>
<feature type="domain" description="DUF5723" evidence="2">
    <location>
        <begin position="82"/>
        <end position="405"/>
    </location>
</feature>
<feature type="chain" id="PRO_5044616301" description="DUF5723 domain-containing protein" evidence="1">
    <location>
        <begin position="20"/>
        <end position="481"/>
    </location>
</feature>
<dbReference type="RefSeq" id="WP_134337724.1">
    <property type="nucleotide sequence ID" value="NZ_BMCZ01000002.1"/>
</dbReference>
<name>A0A4Y8A6U0_9SPHI</name>
<dbReference type="Pfam" id="PF18990">
    <property type="entry name" value="DUF5723"/>
    <property type="match status" value="1"/>
</dbReference>
<gene>
    <name evidence="4" type="ORF">E2R65_17150</name>
    <name evidence="3" type="ORF">GGR35_003620</name>
</gene>
<feature type="signal peptide" evidence="1">
    <location>
        <begin position="1"/>
        <end position="19"/>
    </location>
</feature>
<proteinExistence type="predicted"/>
<organism evidence="4 5">
    <name type="scientific">Mucilaginibacter phyllosphaerae</name>
    <dbReference type="NCBI Taxonomy" id="1812349"/>
    <lineage>
        <taxon>Bacteria</taxon>
        <taxon>Pseudomonadati</taxon>
        <taxon>Bacteroidota</taxon>
        <taxon>Sphingobacteriia</taxon>
        <taxon>Sphingobacteriales</taxon>
        <taxon>Sphingobacteriaceae</taxon>
        <taxon>Mucilaginibacter</taxon>
    </lineage>
</organism>
<dbReference type="EMBL" id="JACIEG010000007">
    <property type="protein sequence ID" value="MBB3970994.1"/>
    <property type="molecule type" value="Genomic_DNA"/>
</dbReference>
<sequence>MKYFLLAICFLFISVETFGQQFSQYNTGTLYDSFENPGQSTFKPDTSYNLAFNFFVPNFNSNVYLTGNGQVPLKSRAFAGKYLNTNLVLGNNRFSRANIEANIYSLMFKVYTSLDGDQEIGISTQTRAEGRGLFSDETLLLLTGFDKFTGDVYDNILNNQYTEQTYHQVSFSYREKVNKQFAIGFKLSALLGIQYQKLQIDQSRIEFDKLNDLANISLQGRYRISFTPGEFSGRDLLPTLRNPGASISIGTVYRTRDNFTIQANVKDLGFIHWYKRSKTSNFNTTRTALDLNTNRREDNLYAAAYGIIRSADTEGAFVTPTNGKAEVSANRSYWFDYDRTIKYSPTIVLQKELFYEGYTAAIVNPVQYNNLVGTLTSSYNNYGIFTTGLQFMVKAPNVEFYMGTDRLIQTANLFSSAGKSNAAINKSASYSGADFFLGFSLKFGRLIEHPLNGSRIPLGERPGFLKRIWDNIFHPGRDDGS</sequence>
<keyword evidence="1" id="KW-0732">Signal</keyword>
<dbReference type="Proteomes" id="UP000583101">
    <property type="component" value="Unassembled WGS sequence"/>
</dbReference>
<reference evidence="4 5" key="1">
    <citation type="journal article" date="2016" name="Int. J. Syst. Evol. Microbiol.">
        <title>Proposal of Mucilaginibacter phyllosphaerae sp. nov. isolated from the phyllosphere of Galium album.</title>
        <authorList>
            <person name="Aydogan E.L."/>
            <person name="Busse H.J."/>
            <person name="Moser G."/>
            <person name="Muller C."/>
            <person name="Kampfer P."/>
            <person name="Glaeser S.P."/>
        </authorList>
    </citation>
    <scope>NUCLEOTIDE SEQUENCE [LARGE SCALE GENOMIC DNA]</scope>
    <source>
        <strain evidence="4 5">PP-F2FG21</strain>
    </source>
</reference>
<accession>A0A4Y8A6U0</accession>
<evidence type="ECO:0000259" key="2">
    <source>
        <dbReference type="Pfam" id="PF18990"/>
    </source>
</evidence>
<reference evidence="3 6" key="3">
    <citation type="submission" date="2020-08" db="EMBL/GenBank/DDBJ databases">
        <title>Genomic Encyclopedia of Type Strains, Phase IV (KMG-IV): sequencing the most valuable type-strain genomes for metagenomic binning, comparative biology and taxonomic classification.</title>
        <authorList>
            <person name="Goeker M."/>
        </authorList>
    </citation>
    <scope>NUCLEOTIDE SEQUENCE [LARGE SCALE GENOMIC DNA]</scope>
    <source>
        <strain evidence="3 6">DSM 100995</strain>
    </source>
</reference>